<dbReference type="AlphaFoldDB" id="A0A4R4WFT1"/>
<dbReference type="RefSeq" id="WP_132326809.1">
    <property type="nucleotide sequence ID" value="NZ_SMKR01000211.1"/>
</dbReference>
<dbReference type="Proteomes" id="UP000295172">
    <property type="component" value="Unassembled WGS sequence"/>
</dbReference>
<dbReference type="OrthoDB" id="3820418at2"/>
<sequence length="189" mass="20350">MKRHLQAGTVPLAVLTAYYRRDLRIPSGSARPRSAVVPRRRRSVRIVVTDAPDDELRSGVIDVTVVEFAAHAAYLEPVTGMGFLVPPPSGTDISAVDAWNAGDVALWSEHEPSVGLSLQAADRTNALELLADAGWTLLETGDGTAEIAGHTDEGSPALCLYAERTTRDQLVVEDFHRAFTALHAAAELR</sequence>
<proteinExistence type="predicted"/>
<accession>A0A4R4WFT1</accession>
<evidence type="ECO:0000313" key="1">
    <source>
        <dbReference type="EMBL" id="TDD15074.1"/>
    </source>
</evidence>
<comment type="caution">
    <text evidence="1">The sequence shown here is derived from an EMBL/GenBank/DDBJ whole genome shotgun (WGS) entry which is preliminary data.</text>
</comment>
<name>A0A4R4WFT1_9ACTN</name>
<protein>
    <submittedName>
        <fullName evidence="1">Uncharacterized protein</fullName>
    </submittedName>
</protein>
<reference evidence="1 2" key="1">
    <citation type="submission" date="2019-02" db="EMBL/GenBank/DDBJ databases">
        <title>Draft genome sequences of novel Actinobacteria.</title>
        <authorList>
            <person name="Sahin N."/>
            <person name="Ay H."/>
            <person name="Saygin H."/>
        </authorList>
    </citation>
    <scope>NUCLEOTIDE SEQUENCE [LARGE SCALE GENOMIC DNA]</scope>
    <source>
        <strain evidence="1 2">16K104</strain>
    </source>
</reference>
<organism evidence="1 2">
    <name type="scientific">Kribbella turkmenica</name>
    <dbReference type="NCBI Taxonomy" id="2530375"/>
    <lineage>
        <taxon>Bacteria</taxon>
        <taxon>Bacillati</taxon>
        <taxon>Actinomycetota</taxon>
        <taxon>Actinomycetes</taxon>
        <taxon>Propionibacteriales</taxon>
        <taxon>Kribbellaceae</taxon>
        <taxon>Kribbella</taxon>
    </lineage>
</organism>
<dbReference type="EMBL" id="SMKR01000211">
    <property type="protein sequence ID" value="TDD15074.1"/>
    <property type="molecule type" value="Genomic_DNA"/>
</dbReference>
<keyword evidence="2" id="KW-1185">Reference proteome</keyword>
<gene>
    <name evidence="1" type="ORF">E1218_32125</name>
</gene>
<evidence type="ECO:0000313" key="2">
    <source>
        <dbReference type="Proteomes" id="UP000295172"/>
    </source>
</evidence>